<sequence>MWTRSESCRNIIEKAWRPINNETSTTSLTDRIQKCASDLILWNKTEFGNVTRQLTKQREQLQNLVQEEERGCPNLAIEINTIRQNLNELMAREEQMWKQRARVQWLMEGDKNTRYFHIKASQRRQRNEIKGLFTTTGVWVTNKYDIQHTVVEYFEQMFTTSMPSHVQEGVRAIQLKVTRAMNDQLCRNFTAEEVHQALQQMHPTKAPGPDGMSAVFFQKYWAIVGKEVTEEVLQVLNTNASAAAYNKTNIALIPKTKTPQRMTEFRPISLCNVTYKLISKVIANRLKSVLSDLISETQSAFVPGRNITDNALVAFEIMHYFQQKRSGKDTYMALKLDMSKAYDRVEWVFIEQVMKKLGFCEKWISLIMNCITTVQYSVFVNGDTCGNIIPTRGLRQGDPLSPYLFLMCAEGFSSLLREAEDNHLIHGVSVCRGGPRVTHLFFADDSILFCKANNTDCQQLLNIFETYEKASGQKINMDKSSIHFSRNTSMPRQSEIKAKFAEMRDAHPNKYLGLPTIIGRSKSEVFKEIKVRLIRKLSGWKEKLLSYGGREILIKSVAQAIPTYAMSCFQLPQTLCTEMEGLIRKFWWGQRGDESKMSLVGWKTLCTSKLRGGMGFRDLHAFNMALLAKQGWRLLHNPNSMLYRLYKAKYFPTGNLFQAKIGHNPSYAWRSIWNAMKIVREGSRWRVGDGISINIWEDRWLPTPSTFKVITPQVDIGDTPQVSSLIDPITRRWRLERLHQFFLPMDITAIMSIPLGHIPTEDKRVWVGNNNGIFTVKSAYHIALNLQSSTTQEESSTGDPYRSLWKTIWHMKLPSKIRIFAWRTCKQGLPTMEILQRRGLNVNPSCPRCNEGAESISHAIWECSKIREIWRLGDFLDILPVQVSDVREIILILMEKGLIGQLEFFWMVAWNVWWDRNKRIHNDQNDIEQEVFRRAKKMYDELRQLYPQPSGRHMIRENKWRAPEEGLFKVNTDGATFAGGRGAGIGVVIRDHIGSFLAGQSCRTIGSHSAEVIEALAIQEGCLLARELGLRHIVVESDAQNIVHAINAEQHDGPNIGHIIANIGVLLRSFSTYKVEYSPRDSNVVAHLLAKYAKEIETRRLWRNDGPDFIQYQLKKERSLEATRAGITSTA</sequence>
<dbReference type="InterPro" id="IPR002156">
    <property type="entry name" value="RNaseH_domain"/>
</dbReference>
<dbReference type="SUPFAM" id="SSF56672">
    <property type="entry name" value="DNA/RNA polymerases"/>
    <property type="match status" value="1"/>
</dbReference>
<dbReference type="Pfam" id="PF13966">
    <property type="entry name" value="zf-RVT"/>
    <property type="match status" value="1"/>
</dbReference>
<dbReference type="CDD" id="cd06222">
    <property type="entry name" value="RNase_H_like"/>
    <property type="match status" value="1"/>
</dbReference>
<proteinExistence type="predicted"/>
<dbReference type="InterPro" id="IPR044730">
    <property type="entry name" value="RNase_H-like_dom_plant"/>
</dbReference>
<dbReference type="AlphaFoldDB" id="A0A2N9GM07"/>
<dbReference type="InterPro" id="IPR012337">
    <property type="entry name" value="RNaseH-like_sf"/>
</dbReference>
<feature type="domain" description="Reverse transcriptase" evidence="1">
    <location>
        <begin position="234"/>
        <end position="516"/>
    </location>
</feature>
<dbReference type="InterPro" id="IPR000477">
    <property type="entry name" value="RT_dom"/>
</dbReference>
<dbReference type="InterPro" id="IPR043502">
    <property type="entry name" value="DNA/RNA_pol_sf"/>
</dbReference>
<dbReference type="EMBL" id="OIVN01002090">
    <property type="protein sequence ID" value="SPD00459.1"/>
    <property type="molecule type" value="Genomic_DNA"/>
</dbReference>
<organism evidence="2">
    <name type="scientific">Fagus sylvatica</name>
    <name type="common">Beechnut</name>
    <dbReference type="NCBI Taxonomy" id="28930"/>
    <lineage>
        <taxon>Eukaryota</taxon>
        <taxon>Viridiplantae</taxon>
        <taxon>Streptophyta</taxon>
        <taxon>Embryophyta</taxon>
        <taxon>Tracheophyta</taxon>
        <taxon>Spermatophyta</taxon>
        <taxon>Magnoliopsida</taxon>
        <taxon>eudicotyledons</taxon>
        <taxon>Gunneridae</taxon>
        <taxon>Pentapetalae</taxon>
        <taxon>rosids</taxon>
        <taxon>fabids</taxon>
        <taxon>Fagales</taxon>
        <taxon>Fagaceae</taxon>
        <taxon>Fagus</taxon>
    </lineage>
</organism>
<dbReference type="Gene3D" id="3.30.420.10">
    <property type="entry name" value="Ribonuclease H-like superfamily/Ribonuclease H"/>
    <property type="match status" value="1"/>
</dbReference>
<accession>A0A2N9GM07</accession>
<gene>
    <name evidence="2" type="ORF">FSB_LOCUS28341</name>
</gene>
<dbReference type="PANTHER" id="PTHR33116:SF86">
    <property type="entry name" value="REVERSE TRANSCRIPTASE DOMAIN-CONTAINING PROTEIN"/>
    <property type="match status" value="1"/>
</dbReference>
<dbReference type="GO" id="GO:0004523">
    <property type="term" value="F:RNA-DNA hybrid ribonuclease activity"/>
    <property type="evidence" value="ECO:0007669"/>
    <property type="project" value="InterPro"/>
</dbReference>
<evidence type="ECO:0000313" key="2">
    <source>
        <dbReference type="EMBL" id="SPD00459.1"/>
    </source>
</evidence>
<dbReference type="SUPFAM" id="SSF53098">
    <property type="entry name" value="Ribonuclease H-like"/>
    <property type="match status" value="1"/>
</dbReference>
<dbReference type="GO" id="GO:0003676">
    <property type="term" value="F:nucleic acid binding"/>
    <property type="evidence" value="ECO:0007669"/>
    <property type="project" value="InterPro"/>
</dbReference>
<dbReference type="PROSITE" id="PS50878">
    <property type="entry name" value="RT_POL"/>
    <property type="match status" value="1"/>
</dbReference>
<name>A0A2N9GM07_FAGSY</name>
<evidence type="ECO:0000259" key="1">
    <source>
        <dbReference type="PROSITE" id="PS50878"/>
    </source>
</evidence>
<dbReference type="InterPro" id="IPR026960">
    <property type="entry name" value="RVT-Znf"/>
</dbReference>
<dbReference type="PANTHER" id="PTHR33116">
    <property type="entry name" value="REVERSE TRANSCRIPTASE ZINC-BINDING DOMAIN-CONTAINING PROTEIN-RELATED-RELATED"/>
    <property type="match status" value="1"/>
</dbReference>
<dbReference type="InterPro" id="IPR036397">
    <property type="entry name" value="RNaseH_sf"/>
</dbReference>
<dbReference type="Pfam" id="PF00078">
    <property type="entry name" value="RVT_1"/>
    <property type="match status" value="1"/>
</dbReference>
<dbReference type="Pfam" id="PF13456">
    <property type="entry name" value="RVT_3"/>
    <property type="match status" value="1"/>
</dbReference>
<dbReference type="CDD" id="cd01650">
    <property type="entry name" value="RT_nLTR_like"/>
    <property type="match status" value="1"/>
</dbReference>
<reference evidence="2" key="1">
    <citation type="submission" date="2018-02" db="EMBL/GenBank/DDBJ databases">
        <authorList>
            <person name="Cohen D.B."/>
            <person name="Kent A.D."/>
        </authorList>
    </citation>
    <scope>NUCLEOTIDE SEQUENCE</scope>
</reference>
<protein>
    <recommendedName>
        <fullName evidence="1">Reverse transcriptase domain-containing protein</fullName>
    </recommendedName>
</protein>